<dbReference type="VEuPathDB" id="FungiDB:An14g02310"/>
<dbReference type="KEGG" id="ang:An14g02310"/>
<dbReference type="RefSeq" id="XP_059602287.1">
    <property type="nucleotide sequence ID" value="XM_059744117.1"/>
</dbReference>
<dbReference type="GeneID" id="84592934"/>
<gene>
    <name evidence="2" type="ORF">An14g02310</name>
</gene>
<name>A0AAJ8E0A8_ASPNG</name>
<accession>A0AAJ8E0A8</accession>
<proteinExistence type="predicted"/>
<reference evidence="2" key="1">
    <citation type="submission" date="2025-02" db="EMBL/GenBank/DDBJ databases">
        <authorList>
            <consortium name="NCBI Genome Project"/>
        </authorList>
    </citation>
    <scope>NUCLEOTIDE SEQUENCE</scope>
</reference>
<protein>
    <submittedName>
        <fullName evidence="2">Uncharacterized protein</fullName>
    </submittedName>
</protein>
<evidence type="ECO:0000313" key="2">
    <source>
        <dbReference type="RefSeq" id="XP_059602287.1"/>
    </source>
</evidence>
<evidence type="ECO:0000256" key="1">
    <source>
        <dbReference type="SAM" id="MobiDB-lite"/>
    </source>
</evidence>
<feature type="region of interest" description="Disordered" evidence="1">
    <location>
        <begin position="153"/>
        <end position="185"/>
    </location>
</feature>
<reference evidence="2" key="2">
    <citation type="submission" date="2025-08" db="UniProtKB">
        <authorList>
            <consortium name="RefSeq"/>
        </authorList>
    </citation>
    <scope>IDENTIFICATION</scope>
</reference>
<dbReference type="AlphaFoldDB" id="A0AAJ8E0A8"/>
<organism evidence="2">
    <name type="scientific">Aspergillus niger</name>
    <dbReference type="NCBI Taxonomy" id="5061"/>
    <lineage>
        <taxon>Eukaryota</taxon>
        <taxon>Fungi</taxon>
        <taxon>Dikarya</taxon>
        <taxon>Ascomycota</taxon>
        <taxon>Pezizomycotina</taxon>
        <taxon>Eurotiomycetes</taxon>
        <taxon>Eurotiomycetidae</taxon>
        <taxon>Eurotiales</taxon>
        <taxon>Aspergillaceae</taxon>
        <taxon>Aspergillus</taxon>
        <taxon>Aspergillus subgen. Circumdati</taxon>
    </lineage>
</organism>
<sequence>MPRMRFGEDKNHSVYLKVWDGTGSIPHLQYNDPANKKIHIHHQQGSETTTIGGWKGREREVLCASRLNCSDPVAAVNPSRIRTGIWSIAAGPGLDQLQEGMSDFRLLRLYESGARGMEPDWTGQPLNVARCPWGTRQPGYRLDAIGTTLITNPLSPYREGMNDKSPDKTNAPANSTRFNDSHACR</sequence>